<protein>
    <submittedName>
        <fullName evidence="1">Uncharacterized protein</fullName>
    </submittedName>
</protein>
<comment type="caution">
    <text evidence="1">The sequence shown here is derived from an EMBL/GenBank/DDBJ whole genome shotgun (WGS) entry which is preliminary data.</text>
</comment>
<gene>
    <name evidence="1" type="ORF">ENR15_11930</name>
</gene>
<organism evidence="1">
    <name type="scientific">Planktothricoides sp. SpSt-374</name>
    <dbReference type="NCBI Taxonomy" id="2282167"/>
    <lineage>
        <taxon>Bacteria</taxon>
        <taxon>Bacillati</taxon>
        <taxon>Cyanobacteriota</taxon>
        <taxon>Cyanophyceae</taxon>
        <taxon>Oscillatoriophycideae</taxon>
        <taxon>Oscillatoriales</taxon>
        <taxon>Oscillatoriaceae</taxon>
        <taxon>Planktothricoides</taxon>
    </lineage>
</organism>
<evidence type="ECO:0000313" key="1">
    <source>
        <dbReference type="EMBL" id="HGG01327.1"/>
    </source>
</evidence>
<reference evidence="1" key="1">
    <citation type="journal article" date="2020" name="mSystems">
        <title>Genome- and Community-Level Interaction Insights into Carbon Utilization and Element Cycling Functions of Hydrothermarchaeota in Hydrothermal Sediment.</title>
        <authorList>
            <person name="Zhou Z."/>
            <person name="Liu Y."/>
            <person name="Xu W."/>
            <person name="Pan J."/>
            <person name="Luo Z.H."/>
            <person name="Li M."/>
        </authorList>
    </citation>
    <scope>NUCLEOTIDE SEQUENCE [LARGE SCALE GENOMIC DNA]</scope>
    <source>
        <strain evidence="1">SpSt-374</strain>
    </source>
</reference>
<name>A0A7C3ZXM5_9CYAN</name>
<dbReference type="EMBL" id="DSPX01000122">
    <property type="protein sequence ID" value="HGG01327.1"/>
    <property type="molecule type" value="Genomic_DNA"/>
</dbReference>
<accession>A0A7C3ZXM5</accession>
<dbReference type="AlphaFoldDB" id="A0A7C3ZXM5"/>
<sequence length="243" mass="26735">MVSKREQAQTKGVFTMSKKATISVFGSKPENAIIVPELPLSVRNNCQAGKWTIGDTEYGSKLSMTILKFSKFFGSLGQTKNTLWGQIWFVAESGELPKDVVLVTYVKGRSLRDFNRLVATVQSRGVEPGEGIFVPEFVKHSGQKPDESGILKPINYYSLKWEWVERTDWQMVERAAAVLADPSNLSRLIDLDSTQNMIGLDNLPPHEIASLMAAYSHSDNSGEISLPPSDNGIAQLPAMATAS</sequence>
<proteinExistence type="predicted"/>